<accession>A0A1W6JT72</accession>
<dbReference type="Gene3D" id="2.60.120.260">
    <property type="entry name" value="Galactose-binding domain-like"/>
    <property type="match status" value="1"/>
</dbReference>
<proteinExistence type="predicted"/>
<feature type="coiled-coil region" evidence="1">
    <location>
        <begin position="89"/>
        <end position="116"/>
    </location>
</feature>
<dbReference type="Gene3D" id="2.10.10.80">
    <property type="match status" value="1"/>
</dbReference>
<dbReference type="Pfam" id="PF18668">
    <property type="entry name" value="Tail_spike_N"/>
    <property type="match status" value="1"/>
</dbReference>
<dbReference type="InterPro" id="IPR040775">
    <property type="entry name" value="Tail_spike_N"/>
</dbReference>
<evidence type="ECO:0000256" key="1">
    <source>
        <dbReference type="SAM" id="Coils"/>
    </source>
</evidence>
<sequence length="747" mass="78611">MELKTYFAQDRNGNLIPSATVSIFLSGTSTLATGLKTVSGANLTNPFTAGSDGKIQFYAPDGIYDMQVSLGSVDGVKVTFQCIDVQQQLSEASSAADRAEAAAESIESQSANIESNSREQWRRSLADAGITLVNGSFEAGATVSNASEAVWHIAGGQCYTWGGVMPKVVTEGSTPSETGGVSPGAWTSVGNKSFSQILASNKGMNLIGDVDSVAQLASVSGASVGDKILVRSYIAGSNKGGGTFVAVENTETPDGVVVFDGVGVKWRRLFFAGEVNVFDAGYTGSGDIAVYINKVNSAGYDCFIPCSGAFSSAIEIDFSKGSVRGANKCTLTEIEGIPGDYALKLFNSNTDYADRDSINANAILDGVAFQFSGTKKIALGGAGTGELSELRISNFGFISSAGLEFLDNSYRIIFDKGAISRSFNDTLIFNSPANSGEVINFNHCWMVDNGGPLKFKNGQFIFNGCSMPAGKKAGYFDPNIILEDNATVVYANGNIEFQPGQSFVAFVVGGSSRLSIKDSTLLTPSGYSAIPIVANDDAVVSLTNCSLPLYEQTEIAAGAAARQIIGGNSKKVMSYGCYPRAGFITANWDKGNIVSAYINSLSNGSGQFSNYSNWSLMQTGSGVVTAGTDTDVPNTIMFSRSLYVTVPSVGATADFYQDCLDCSPGRYFQLGFWAKNAVTSLASIEFFDKEGNSVQGKIPFNIPSVNAWGFYALVDIVPPGASKARVNFAVSGEVGTLHIHNAIYGLI</sequence>
<evidence type="ECO:0000259" key="2">
    <source>
        <dbReference type="Pfam" id="PF18668"/>
    </source>
</evidence>
<dbReference type="EMBL" id="KY705409">
    <property type="protein sequence ID" value="ARM70447.1"/>
    <property type="molecule type" value="Genomic_DNA"/>
</dbReference>
<gene>
    <name evidence="3" type="ORF">vBEcoMECOO78_42</name>
</gene>
<reference evidence="4" key="1">
    <citation type="submission" date="2017-03" db="EMBL/GenBank/DDBJ databases">
        <authorList>
            <person name="Guo Z."/>
            <person name="Lei L."/>
            <person name="Yang J."/>
        </authorList>
    </citation>
    <scope>NUCLEOTIDE SEQUENCE [LARGE SCALE GENOMIC DNA]</scope>
</reference>
<dbReference type="OrthoDB" id="607at10239"/>
<evidence type="ECO:0000313" key="4">
    <source>
        <dbReference type="Proteomes" id="UP000221777"/>
    </source>
</evidence>
<evidence type="ECO:0000313" key="3">
    <source>
        <dbReference type="EMBL" id="ARM70447.1"/>
    </source>
</evidence>
<name>A0A1W6JT72_9CAUD</name>
<organism evidence="3 4">
    <name type="scientific">Escherichia phage vB_EcoM_ECOO78</name>
    <dbReference type="NCBI Taxonomy" id="1970797"/>
    <lineage>
        <taxon>Viruses</taxon>
        <taxon>Duplodnaviria</taxon>
        <taxon>Heunggongvirae</taxon>
        <taxon>Uroviricota</taxon>
        <taxon>Caudoviricetes</taxon>
        <taxon>Iiscvirinae</taxon>
        <taxon>Jilinvirus</taxon>
        <taxon>Jilinvirus ECOO78</taxon>
    </lineage>
</organism>
<protein>
    <submittedName>
        <fullName evidence="3">Tail protein-depolymerase</fullName>
    </submittedName>
</protein>
<dbReference type="Proteomes" id="UP000221777">
    <property type="component" value="Segment"/>
</dbReference>
<keyword evidence="1" id="KW-0175">Coiled coil</keyword>
<dbReference type="GO" id="GO:1900229">
    <property type="term" value="P:negative regulation of single-species biofilm formation in or on host organism"/>
    <property type="evidence" value="ECO:0000314"/>
    <property type="project" value="CACAO"/>
</dbReference>
<keyword evidence="4" id="KW-1185">Reference proteome</keyword>
<feature type="domain" description="Tail spike TSP1/Gp66 N-terminal" evidence="2">
    <location>
        <begin position="132"/>
        <end position="190"/>
    </location>
</feature>